<organism evidence="1 2">
    <name type="scientific">Pseudomonas phage phiPMW</name>
    <dbReference type="NCBI Taxonomy" id="1815582"/>
    <lineage>
        <taxon>Viruses</taxon>
        <taxon>Duplodnaviria</taxon>
        <taxon>Heunggongvirae</taxon>
        <taxon>Uroviricota</taxon>
        <taxon>Caudoviricetes</taxon>
        <taxon>Plaisancevirus</taxon>
        <taxon>Plaisancevirus PMW</taxon>
    </lineage>
</organism>
<dbReference type="Proteomes" id="UP000223738">
    <property type="component" value="Segment"/>
</dbReference>
<gene>
    <name evidence="1" type="ORF">PMW_208</name>
</gene>
<keyword evidence="2" id="KW-1185">Reference proteome</keyword>
<proteinExistence type="predicted"/>
<reference evidence="1 2" key="1">
    <citation type="submission" date="2016-03" db="EMBL/GenBank/DDBJ databases">
        <title>Characterization of pf16 and phiPMW: Two novel phages infecting Pseudomonas putida PpG1.</title>
        <authorList>
            <person name="Magill D.J."/>
            <person name="Krylov V.N."/>
            <person name="Allen C.C.R."/>
            <person name="McGrath J.W."/>
            <person name="Quinn J.P."/>
            <person name="Kulakov L.A."/>
        </authorList>
    </citation>
    <scope>NUCLEOTIDE SEQUENCE [LARGE SCALE GENOMIC DNA]</scope>
</reference>
<evidence type="ECO:0000313" key="1">
    <source>
        <dbReference type="EMBL" id="ANA49333.1"/>
    </source>
</evidence>
<evidence type="ECO:0000313" key="2">
    <source>
        <dbReference type="Proteomes" id="UP000223738"/>
    </source>
</evidence>
<protein>
    <submittedName>
        <fullName evidence="1">Uncharacterized protein</fullName>
    </submittedName>
</protein>
<accession>A0A1S5R1Q4</accession>
<sequence>MSSMKIGDKVRVVGYYSVHQGGITEELTHEWLGEEGVITKFRDAAENSWFVEVEFKNGMIAPFHDTELEVVK</sequence>
<dbReference type="EMBL" id="KU862660">
    <property type="protein sequence ID" value="ANA49333.1"/>
    <property type="molecule type" value="Genomic_DNA"/>
</dbReference>
<name>A0A1S5R1Q4_9CAUD</name>